<evidence type="ECO:0000313" key="2">
    <source>
        <dbReference type="EMBL" id="TCK06631.1"/>
    </source>
</evidence>
<organism evidence="2 3">
    <name type="scientific">Phorcysia thermohydrogeniphila</name>
    <dbReference type="NCBI Taxonomy" id="936138"/>
    <lineage>
        <taxon>Bacteria</taxon>
        <taxon>Pseudomonadati</taxon>
        <taxon>Aquificota</taxon>
        <taxon>Aquificia</taxon>
        <taxon>Desulfurobacteriales</taxon>
        <taxon>Desulfurobacteriaceae</taxon>
        <taxon>Phorcysia</taxon>
    </lineage>
</organism>
<protein>
    <submittedName>
        <fullName evidence="2">Uncharacterized protein</fullName>
    </submittedName>
</protein>
<dbReference type="AlphaFoldDB" id="A0A4R1GHR5"/>
<sequence>MILYVVSCVLAIVISAKVANIRSKCTHQKAKITKLVKEIESLKEENNRLTVKYYSILNPKTVDENSKDLRLLRENEVKYLK</sequence>
<gene>
    <name evidence="2" type="ORF">CLV27_0436</name>
</gene>
<feature type="coiled-coil region" evidence="1">
    <location>
        <begin position="25"/>
        <end position="52"/>
    </location>
</feature>
<dbReference type="EMBL" id="SMFV01000001">
    <property type="protein sequence ID" value="TCK06631.1"/>
    <property type="molecule type" value="Genomic_DNA"/>
</dbReference>
<keyword evidence="1" id="KW-0175">Coiled coil</keyword>
<evidence type="ECO:0000313" key="3">
    <source>
        <dbReference type="Proteomes" id="UP000295777"/>
    </source>
</evidence>
<comment type="caution">
    <text evidence="2">The sequence shown here is derived from an EMBL/GenBank/DDBJ whole genome shotgun (WGS) entry which is preliminary data.</text>
</comment>
<name>A0A4R1GHR5_9BACT</name>
<dbReference type="RefSeq" id="WP_243644836.1">
    <property type="nucleotide sequence ID" value="NZ_SMFV01000001.1"/>
</dbReference>
<keyword evidence="3" id="KW-1185">Reference proteome</keyword>
<dbReference type="Proteomes" id="UP000295777">
    <property type="component" value="Unassembled WGS sequence"/>
</dbReference>
<accession>A0A4R1GHR5</accession>
<proteinExistence type="predicted"/>
<evidence type="ECO:0000256" key="1">
    <source>
        <dbReference type="SAM" id="Coils"/>
    </source>
</evidence>
<reference evidence="2 3" key="1">
    <citation type="submission" date="2019-03" db="EMBL/GenBank/DDBJ databases">
        <title>Genomic Encyclopedia of Archaeal and Bacterial Type Strains, Phase II (KMG-II): from individual species to whole genera.</title>
        <authorList>
            <person name="Goeker M."/>
        </authorList>
    </citation>
    <scope>NUCLEOTIDE SEQUENCE [LARGE SCALE GENOMIC DNA]</scope>
    <source>
        <strain evidence="2 3">DSM 24425</strain>
    </source>
</reference>